<reference evidence="2 3" key="1">
    <citation type="journal article" date="2009" name="Genome Res.">
        <title>Comparative genomics of protoploid Saccharomycetaceae.</title>
        <authorList>
            <consortium name="The Genolevures Consortium"/>
            <person name="Souciet J.-L."/>
            <person name="Dujon B."/>
            <person name="Gaillardin C."/>
            <person name="Johnston M."/>
            <person name="Baret P.V."/>
            <person name="Cliften P."/>
            <person name="Sherman D.J."/>
            <person name="Weissenbach J."/>
            <person name="Westhof E."/>
            <person name="Wincker P."/>
            <person name="Jubin C."/>
            <person name="Poulain J."/>
            <person name="Barbe V."/>
            <person name="Segurens B."/>
            <person name="Artiguenave F."/>
            <person name="Anthouard V."/>
            <person name="Vacherie B."/>
            <person name="Val M.-E."/>
            <person name="Fulton R.S."/>
            <person name="Minx P."/>
            <person name="Wilson R."/>
            <person name="Durrens P."/>
            <person name="Jean G."/>
            <person name="Marck C."/>
            <person name="Martin T."/>
            <person name="Nikolski M."/>
            <person name="Rolland T."/>
            <person name="Seret M.-L."/>
            <person name="Casaregola S."/>
            <person name="Despons L."/>
            <person name="Fairhead C."/>
            <person name="Fischer G."/>
            <person name="Lafontaine I."/>
            <person name="Leh V."/>
            <person name="Lemaire M."/>
            <person name="de Montigny J."/>
            <person name="Neuveglise C."/>
            <person name="Thierry A."/>
            <person name="Blanc-Lenfle I."/>
            <person name="Bleykasten C."/>
            <person name="Diffels J."/>
            <person name="Fritsch E."/>
            <person name="Frangeul L."/>
            <person name="Goeffon A."/>
            <person name="Jauniaux N."/>
            <person name="Kachouri-Lafond R."/>
            <person name="Payen C."/>
            <person name="Potier S."/>
            <person name="Pribylova L."/>
            <person name="Ozanne C."/>
            <person name="Richard G.-F."/>
            <person name="Sacerdot C."/>
            <person name="Straub M.-L."/>
            <person name="Talla E."/>
        </authorList>
    </citation>
    <scope>NUCLEOTIDE SEQUENCE [LARGE SCALE GENOMIC DNA]</scope>
    <source>
        <strain evidence="3">ATCC 56472 / CBS 6340 / NRRL Y-8284</strain>
    </source>
</reference>
<dbReference type="InterPro" id="IPR022127">
    <property type="entry name" value="STIMATE/YPL162C"/>
</dbReference>
<organism evidence="2 3">
    <name type="scientific">Lachancea thermotolerans (strain ATCC 56472 / CBS 6340 / NRRL Y-8284)</name>
    <name type="common">Yeast</name>
    <name type="synonym">Kluyveromyces thermotolerans</name>
    <dbReference type="NCBI Taxonomy" id="559295"/>
    <lineage>
        <taxon>Eukaryota</taxon>
        <taxon>Fungi</taxon>
        <taxon>Dikarya</taxon>
        <taxon>Ascomycota</taxon>
        <taxon>Saccharomycotina</taxon>
        <taxon>Saccharomycetes</taxon>
        <taxon>Saccharomycetales</taxon>
        <taxon>Saccharomycetaceae</taxon>
        <taxon>Lachancea</taxon>
    </lineage>
</organism>
<keyword evidence="1" id="KW-1133">Transmembrane helix</keyword>
<dbReference type="Proteomes" id="UP000002036">
    <property type="component" value="Chromosome D"/>
</dbReference>
<feature type="transmembrane region" description="Helical" evidence="1">
    <location>
        <begin position="204"/>
        <end position="226"/>
    </location>
</feature>
<dbReference type="OMA" id="LNCFQYF"/>
<dbReference type="InParanoid" id="C5DF17"/>
<feature type="transmembrane region" description="Helical" evidence="1">
    <location>
        <begin position="163"/>
        <end position="184"/>
    </location>
</feature>
<dbReference type="RefSeq" id="XP_002553210.1">
    <property type="nucleotide sequence ID" value="XM_002553164.1"/>
</dbReference>
<accession>C5DF17</accession>
<dbReference type="GO" id="GO:0016020">
    <property type="term" value="C:membrane"/>
    <property type="evidence" value="ECO:0007669"/>
    <property type="project" value="TreeGrafter"/>
</dbReference>
<protein>
    <submittedName>
        <fullName evidence="2">KLTH0D11506p</fullName>
    </submittedName>
</protein>
<feature type="transmembrane region" description="Helical" evidence="1">
    <location>
        <begin position="12"/>
        <end position="34"/>
    </location>
</feature>
<dbReference type="STRING" id="559295.C5DF17"/>
<keyword evidence="3" id="KW-1185">Reference proteome</keyword>
<keyword evidence="1" id="KW-0812">Transmembrane</keyword>
<gene>
    <name evidence="2" type="ordered locus">KLTH0D11506g</name>
</gene>
<dbReference type="PANTHER" id="PTHR31735">
    <property type="entry name" value="VACUOLAR MEMBRANE PROTEIN YPL162C"/>
    <property type="match status" value="1"/>
</dbReference>
<dbReference type="HOGENOM" id="CLU_040321_2_1_1"/>
<evidence type="ECO:0000256" key="1">
    <source>
        <dbReference type="SAM" id="Phobius"/>
    </source>
</evidence>
<name>C5DF17_LACTC</name>
<keyword evidence="1" id="KW-0472">Membrane</keyword>
<evidence type="ECO:0000313" key="3">
    <source>
        <dbReference type="Proteomes" id="UP000002036"/>
    </source>
</evidence>
<dbReference type="GeneID" id="8295450"/>
<feature type="transmembrane region" description="Helical" evidence="1">
    <location>
        <begin position="94"/>
        <end position="117"/>
    </location>
</feature>
<dbReference type="eggNOG" id="ENOG502S1HE">
    <property type="taxonomic scope" value="Eukaryota"/>
</dbReference>
<dbReference type="OrthoDB" id="431202at2759"/>
<feature type="transmembrane region" description="Helical" evidence="1">
    <location>
        <begin position="55"/>
        <end position="74"/>
    </location>
</feature>
<evidence type="ECO:0000313" key="2">
    <source>
        <dbReference type="EMBL" id="CAR22772.1"/>
    </source>
</evidence>
<dbReference type="EMBL" id="CU928168">
    <property type="protein sequence ID" value="CAR22772.1"/>
    <property type="molecule type" value="Genomic_DNA"/>
</dbReference>
<dbReference type="FunCoup" id="C5DF17">
    <property type="interactions" value="72"/>
</dbReference>
<dbReference type="Pfam" id="PF12400">
    <property type="entry name" value="STIMATE"/>
    <property type="match status" value="1"/>
</dbReference>
<dbReference type="AlphaFoldDB" id="C5DF17"/>
<dbReference type="PANTHER" id="PTHR31735:SF1">
    <property type="entry name" value="VACUOLAR MEMBRANE PROTEIN YPL162C"/>
    <property type="match status" value="1"/>
</dbReference>
<sequence>MNSGTGDDSCQLLGPISLLIQTLMGVAAISGLLLKRRYEVPKRRWRVWFFDISKQVFGSLIIHFLNLGISILKQRKAHFLMVLDDDPGGDQCDWYFLNLLMDTTVGTLVLWFVLGLLEEGLRRLGVQNIESGNYYPSRDSSRETEEGPPIRNEPLFSAFGKQLLIFVCGLSIMKFCVFLILTYFEVVATWFAELVLGWSDNWPNFQVFLVMFVFPILLNFFQCFCIDNIIKLHPRNLSTSELENFEEGPILYSPGLQNASHTKAMYGST</sequence>
<proteinExistence type="predicted"/>
<dbReference type="KEGG" id="lth:KLTH0D11506g"/>